<dbReference type="PANTHER" id="PTHR46696:SF6">
    <property type="entry name" value="P450, PUTATIVE (EUROFUNG)-RELATED"/>
    <property type="match status" value="1"/>
</dbReference>
<dbReference type="FunFam" id="1.10.630.10:FF:000018">
    <property type="entry name" value="Cytochrome P450 monooxygenase"/>
    <property type="match status" value="1"/>
</dbReference>
<proteinExistence type="inferred from homology"/>
<dbReference type="OrthoDB" id="3945418at2759"/>
<dbReference type="Pfam" id="PF00067">
    <property type="entry name" value="p450"/>
    <property type="match status" value="1"/>
</dbReference>
<dbReference type="Gene3D" id="1.10.630.10">
    <property type="entry name" value="Cytochrome P450"/>
    <property type="match status" value="1"/>
</dbReference>
<dbReference type="InterPro" id="IPR001128">
    <property type="entry name" value="Cyt_P450"/>
</dbReference>
<dbReference type="Proteomes" id="UP000799767">
    <property type="component" value="Unassembled WGS sequence"/>
</dbReference>
<dbReference type="GO" id="GO:0020037">
    <property type="term" value="F:heme binding"/>
    <property type="evidence" value="ECO:0007669"/>
    <property type="project" value="InterPro"/>
</dbReference>
<dbReference type="InterPro" id="IPR002397">
    <property type="entry name" value="Cyt_P450_B"/>
</dbReference>
<organism evidence="7 8">
    <name type="scientific">Neohortaea acidophila</name>
    <dbReference type="NCBI Taxonomy" id="245834"/>
    <lineage>
        <taxon>Eukaryota</taxon>
        <taxon>Fungi</taxon>
        <taxon>Dikarya</taxon>
        <taxon>Ascomycota</taxon>
        <taxon>Pezizomycotina</taxon>
        <taxon>Dothideomycetes</taxon>
        <taxon>Dothideomycetidae</taxon>
        <taxon>Mycosphaerellales</taxon>
        <taxon>Teratosphaeriaceae</taxon>
        <taxon>Neohortaea</taxon>
    </lineage>
</organism>
<accession>A0A6A6Q2D4</accession>
<dbReference type="PRINTS" id="PR00359">
    <property type="entry name" value="BP450"/>
</dbReference>
<reference evidence="7" key="1">
    <citation type="journal article" date="2020" name="Stud. Mycol.">
        <title>101 Dothideomycetes genomes: a test case for predicting lifestyles and emergence of pathogens.</title>
        <authorList>
            <person name="Haridas S."/>
            <person name="Albert R."/>
            <person name="Binder M."/>
            <person name="Bloem J."/>
            <person name="Labutti K."/>
            <person name="Salamov A."/>
            <person name="Andreopoulos B."/>
            <person name="Baker S."/>
            <person name="Barry K."/>
            <person name="Bills G."/>
            <person name="Bluhm B."/>
            <person name="Cannon C."/>
            <person name="Castanera R."/>
            <person name="Culley D."/>
            <person name="Daum C."/>
            <person name="Ezra D."/>
            <person name="Gonzalez J."/>
            <person name="Henrissat B."/>
            <person name="Kuo A."/>
            <person name="Liang C."/>
            <person name="Lipzen A."/>
            <person name="Lutzoni F."/>
            <person name="Magnuson J."/>
            <person name="Mondo S."/>
            <person name="Nolan M."/>
            <person name="Ohm R."/>
            <person name="Pangilinan J."/>
            <person name="Park H.-J."/>
            <person name="Ramirez L."/>
            <person name="Alfaro M."/>
            <person name="Sun H."/>
            <person name="Tritt A."/>
            <person name="Yoshinaga Y."/>
            <person name="Zwiers L.-H."/>
            <person name="Turgeon B."/>
            <person name="Goodwin S."/>
            <person name="Spatafora J."/>
            <person name="Crous P."/>
            <person name="Grigoriev I."/>
        </authorList>
    </citation>
    <scope>NUCLEOTIDE SEQUENCE</scope>
    <source>
        <strain evidence="7">CBS 113389</strain>
    </source>
</reference>
<keyword evidence="2" id="KW-0349">Heme</keyword>
<evidence type="ECO:0000256" key="4">
    <source>
        <dbReference type="ARBA" id="ARBA00023002"/>
    </source>
</evidence>
<dbReference type="AlphaFoldDB" id="A0A6A6Q2D4"/>
<evidence type="ECO:0000256" key="5">
    <source>
        <dbReference type="ARBA" id="ARBA00023004"/>
    </source>
</evidence>
<evidence type="ECO:0000256" key="3">
    <source>
        <dbReference type="ARBA" id="ARBA00022723"/>
    </source>
</evidence>
<gene>
    <name evidence="7" type="ORF">BDY17DRAFT_321209</name>
</gene>
<dbReference type="GeneID" id="54477582"/>
<evidence type="ECO:0000256" key="6">
    <source>
        <dbReference type="ARBA" id="ARBA00023033"/>
    </source>
</evidence>
<dbReference type="CDD" id="cd11030">
    <property type="entry name" value="CYP105-like"/>
    <property type="match status" value="1"/>
</dbReference>
<sequence>MGSNDLPGFPFAREHGYQPPSLNAKLRRECPISQAQLFDGNRAWILTKHKHCCEALSSDKLSADRRAPGFPEIHEGGKAAKDAKPMFVNLDNPEHDEQRAMLESEFTQDVVEEKWRPMMEKSIDGLLDKFIAKGADHQPIDLVKDLATPIPTTIIYQALGIPQKDVERLSNDSEVRNSTSRNAAESANTHLHKYMAELVHSKIEQPGDDIISTLVKQYRQGNLTEDDITTLAFLVLTAGNAALISSISVGVLVLLEHPEQLEEFKKRPELAGSVVNEISRYHTASALNSRRAVKEDVEIGGQIFRRGEGVICSVQAGDRDEDKFGPDADRFNIHRSFDFSESLGFGYGPHRCQADKFARAQLEIVFTKLFKRLPKLRLAKEPSELSYTEATMNAGLSEMPVYLE</sequence>
<evidence type="ECO:0000313" key="8">
    <source>
        <dbReference type="Proteomes" id="UP000799767"/>
    </source>
</evidence>
<dbReference type="PANTHER" id="PTHR46696">
    <property type="entry name" value="P450, PUTATIVE (EUROFUNG)-RELATED"/>
    <property type="match status" value="1"/>
</dbReference>
<protein>
    <submittedName>
        <fullName evidence="7">Cytochrome P450</fullName>
    </submittedName>
</protein>
<dbReference type="RefSeq" id="XP_033592981.1">
    <property type="nucleotide sequence ID" value="XM_033736580.1"/>
</dbReference>
<dbReference type="GO" id="GO:0016705">
    <property type="term" value="F:oxidoreductase activity, acting on paired donors, with incorporation or reduction of molecular oxygen"/>
    <property type="evidence" value="ECO:0007669"/>
    <property type="project" value="InterPro"/>
</dbReference>
<keyword evidence="3" id="KW-0479">Metal-binding</keyword>
<comment type="similarity">
    <text evidence="1">Belongs to the cytochrome P450 family.</text>
</comment>
<dbReference type="GO" id="GO:0005506">
    <property type="term" value="F:iron ion binding"/>
    <property type="evidence" value="ECO:0007669"/>
    <property type="project" value="InterPro"/>
</dbReference>
<dbReference type="InterPro" id="IPR036396">
    <property type="entry name" value="Cyt_P450_sf"/>
</dbReference>
<keyword evidence="4" id="KW-0560">Oxidoreductase</keyword>
<keyword evidence="8" id="KW-1185">Reference proteome</keyword>
<evidence type="ECO:0000256" key="1">
    <source>
        <dbReference type="ARBA" id="ARBA00010617"/>
    </source>
</evidence>
<dbReference type="GO" id="GO:0004497">
    <property type="term" value="F:monooxygenase activity"/>
    <property type="evidence" value="ECO:0007669"/>
    <property type="project" value="UniProtKB-KW"/>
</dbReference>
<name>A0A6A6Q2D4_9PEZI</name>
<dbReference type="SUPFAM" id="SSF48264">
    <property type="entry name" value="Cytochrome P450"/>
    <property type="match status" value="1"/>
</dbReference>
<evidence type="ECO:0000313" key="7">
    <source>
        <dbReference type="EMBL" id="KAF2486412.1"/>
    </source>
</evidence>
<dbReference type="EMBL" id="MU001632">
    <property type="protein sequence ID" value="KAF2486412.1"/>
    <property type="molecule type" value="Genomic_DNA"/>
</dbReference>
<keyword evidence="6" id="KW-0503">Monooxygenase</keyword>
<keyword evidence="5" id="KW-0408">Iron</keyword>
<evidence type="ECO:0000256" key="2">
    <source>
        <dbReference type="ARBA" id="ARBA00022617"/>
    </source>
</evidence>